<sequence>MAFQMLTGCEQKANDLPKHHVIQDEPTRWDSTYHTLERLYTRRKAVIFLLPELNLNTDISTNNWILMEKIISVLQTYKVTLVVGNSNTTIYEVIPIVNVDLSNNTEKILADSIKSIIHHLDIYYKDIEENKLFTLQPSLIQDLKSVFSSPWN</sequence>
<dbReference type="EMBL" id="JARBHB010000009">
    <property type="protein sequence ID" value="KAJ8876282.1"/>
    <property type="molecule type" value="Genomic_DNA"/>
</dbReference>
<keyword evidence="2" id="KW-1185">Reference proteome</keyword>
<dbReference type="SUPFAM" id="SSF53098">
    <property type="entry name" value="Ribonuclease H-like"/>
    <property type="match status" value="1"/>
</dbReference>
<accession>A0ABQ9GW81</accession>
<dbReference type="Proteomes" id="UP001159363">
    <property type="component" value="Chromosome 8"/>
</dbReference>
<evidence type="ECO:0000313" key="2">
    <source>
        <dbReference type="Proteomes" id="UP001159363"/>
    </source>
</evidence>
<proteinExistence type="predicted"/>
<evidence type="ECO:0000313" key="1">
    <source>
        <dbReference type="EMBL" id="KAJ8876282.1"/>
    </source>
</evidence>
<protein>
    <submittedName>
        <fullName evidence="1">Uncharacterized protein</fullName>
    </submittedName>
</protein>
<dbReference type="InterPro" id="IPR012337">
    <property type="entry name" value="RNaseH-like_sf"/>
</dbReference>
<name>A0ABQ9GW81_9NEOP</name>
<gene>
    <name evidence="1" type="ORF">PR048_024192</name>
</gene>
<reference evidence="1 2" key="1">
    <citation type="submission" date="2023-02" db="EMBL/GenBank/DDBJ databases">
        <title>LHISI_Scaffold_Assembly.</title>
        <authorList>
            <person name="Stuart O.P."/>
            <person name="Cleave R."/>
            <person name="Magrath M.J.L."/>
            <person name="Mikheyev A.S."/>
        </authorList>
    </citation>
    <scope>NUCLEOTIDE SEQUENCE [LARGE SCALE GENOMIC DNA]</scope>
    <source>
        <strain evidence="1">Daus_M_001</strain>
        <tissue evidence="1">Leg muscle</tissue>
    </source>
</reference>
<comment type="caution">
    <text evidence="1">The sequence shown here is derived from an EMBL/GenBank/DDBJ whole genome shotgun (WGS) entry which is preliminary data.</text>
</comment>
<organism evidence="1 2">
    <name type="scientific">Dryococelus australis</name>
    <dbReference type="NCBI Taxonomy" id="614101"/>
    <lineage>
        <taxon>Eukaryota</taxon>
        <taxon>Metazoa</taxon>
        <taxon>Ecdysozoa</taxon>
        <taxon>Arthropoda</taxon>
        <taxon>Hexapoda</taxon>
        <taxon>Insecta</taxon>
        <taxon>Pterygota</taxon>
        <taxon>Neoptera</taxon>
        <taxon>Polyneoptera</taxon>
        <taxon>Phasmatodea</taxon>
        <taxon>Verophasmatodea</taxon>
        <taxon>Anareolatae</taxon>
        <taxon>Phasmatidae</taxon>
        <taxon>Eurycanthinae</taxon>
        <taxon>Dryococelus</taxon>
    </lineage>
</organism>